<accession>A0A7J6TPH2</accession>
<dbReference type="EMBL" id="JABANM010005658">
    <property type="protein sequence ID" value="KAF4747229.1"/>
    <property type="molecule type" value="Genomic_DNA"/>
</dbReference>
<feature type="non-terminal residue" evidence="1">
    <location>
        <position position="1"/>
    </location>
</feature>
<feature type="non-terminal residue" evidence="1">
    <location>
        <position position="117"/>
    </location>
</feature>
<comment type="caution">
    <text evidence="1">The sequence shown here is derived from an EMBL/GenBank/DDBJ whole genome shotgun (WGS) entry which is preliminary data.</text>
</comment>
<protein>
    <submittedName>
        <fullName evidence="1">Uncharacterized protein</fullName>
    </submittedName>
</protein>
<evidence type="ECO:0000313" key="1">
    <source>
        <dbReference type="EMBL" id="KAF4747229.1"/>
    </source>
</evidence>
<sequence length="117" mass="12767">QGGAIVTPLSSEVSAAELYTDHHCQQLQQYVEVRCIKLALRDWPSANFHFDAATDVDASLEYWDPTAGTGRLGAWSVAYLFRGIRSHGVFREGVLEGPTPPWAAPLGLPHFNTSATV</sequence>
<proteinExistence type="predicted"/>
<dbReference type="Proteomes" id="UP000574390">
    <property type="component" value="Unassembled WGS sequence"/>
</dbReference>
<organism evidence="1 2">
    <name type="scientific">Perkinsus olseni</name>
    <name type="common">Perkinsus atlanticus</name>
    <dbReference type="NCBI Taxonomy" id="32597"/>
    <lineage>
        <taxon>Eukaryota</taxon>
        <taxon>Sar</taxon>
        <taxon>Alveolata</taxon>
        <taxon>Perkinsozoa</taxon>
        <taxon>Perkinsea</taxon>
        <taxon>Perkinsida</taxon>
        <taxon>Perkinsidae</taxon>
        <taxon>Perkinsus</taxon>
    </lineage>
</organism>
<gene>
    <name evidence="1" type="ORF">FOZ62_021950</name>
</gene>
<evidence type="ECO:0000313" key="2">
    <source>
        <dbReference type="Proteomes" id="UP000574390"/>
    </source>
</evidence>
<name>A0A7J6TPH2_PEROL</name>
<reference evidence="1 2" key="1">
    <citation type="submission" date="2020-04" db="EMBL/GenBank/DDBJ databases">
        <title>Perkinsus olseni comparative genomics.</title>
        <authorList>
            <person name="Bogema D.R."/>
        </authorList>
    </citation>
    <scope>NUCLEOTIDE SEQUENCE [LARGE SCALE GENOMIC DNA]</scope>
    <source>
        <strain evidence="1">ATCC PRA-205</strain>
    </source>
</reference>
<dbReference type="AlphaFoldDB" id="A0A7J6TPH2"/>